<comment type="subcellular location">
    <subcellularLocation>
        <location evidence="1">Cell membrane</location>
    </subcellularLocation>
</comment>
<feature type="transmembrane region" description="Helical" evidence="4">
    <location>
        <begin position="342"/>
        <end position="364"/>
    </location>
</feature>
<comment type="caution">
    <text evidence="6">The sequence shown here is derived from an EMBL/GenBank/DDBJ whole genome shotgun (WGS) entry which is preliminary data.</text>
</comment>
<evidence type="ECO:0000259" key="5">
    <source>
        <dbReference type="SMART" id="SM00900"/>
    </source>
</evidence>
<evidence type="ECO:0000256" key="1">
    <source>
        <dbReference type="ARBA" id="ARBA00004236"/>
    </source>
</evidence>
<evidence type="ECO:0000256" key="2">
    <source>
        <dbReference type="ARBA" id="ARBA00022475"/>
    </source>
</evidence>
<dbReference type="Pfam" id="PF12801">
    <property type="entry name" value="Fer4_5"/>
    <property type="match status" value="2"/>
</dbReference>
<protein>
    <recommendedName>
        <fullName evidence="5">FMN-binding domain-containing protein</fullName>
    </recommendedName>
</protein>
<name>A0A2V4A0A8_9BACT</name>
<dbReference type="AlphaFoldDB" id="A0A2V4A0A8"/>
<keyword evidence="3 4" id="KW-0472">Membrane</keyword>
<evidence type="ECO:0000313" key="6">
    <source>
        <dbReference type="EMBL" id="PXY01981.1"/>
    </source>
</evidence>
<dbReference type="InterPro" id="IPR052378">
    <property type="entry name" value="NosR_regulator"/>
</dbReference>
<keyword evidence="4" id="KW-0812">Transmembrane</keyword>
<feature type="transmembrane region" description="Helical" evidence="4">
    <location>
        <begin position="316"/>
        <end position="336"/>
    </location>
</feature>
<dbReference type="InterPro" id="IPR017896">
    <property type="entry name" value="4Fe4S_Fe-S-bd"/>
</dbReference>
<proteinExistence type="predicted"/>
<dbReference type="SMART" id="SM00900">
    <property type="entry name" value="FMN_bind"/>
    <property type="match status" value="1"/>
</dbReference>
<gene>
    <name evidence="6" type="ORF">DF185_04845</name>
</gene>
<reference evidence="6 7" key="1">
    <citation type="submission" date="2018-05" db="EMBL/GenBank/DDBJ databases">
        <title>Marinifilum breve JC075T sp. nov., a marine bacterium isolated from Yongle Blue Hole in the South China Sea.</title>
        <authorList>
            <person name="Fu T."/>
        </authorList>
    </citation>
    <scope>NUCLEOTIDE SEQUENCE [LARGE SCALE GENOMIC DNA]</scope>
    <source>
        <strain evidence="6 7">JC075</strain>
    </source>
</reference>
<dbReference type="Pfam" id="PF04205">
    <property type="entry name" value="FMN_bind"/>
    <property type="match status" value="1"/>
</dbReference>
<dbReference type="GO" id="GO:0005886">
    <property type="term" value="C:plasma membrane"/>
    <property type="evidence" value="ECO:0007669"/>
    <property type="project" value="UniProtKB-SubCell"/>
</dbReference>
<dbReference type="GO" id="GO:0010181">
    <property type="term" value="F:FMN binding"/>
    <property type="evidence" value="ECO:0007669"/>
    <property type="project" value="InterPro"/>
</dbReference>
<evidence type="ECO:0000256" key="4">
    <source>
        <dbReference type="SAM" id="Phobius"/>
    </source>
</evidence>
<keyword evidence="2" id="KW-1003">Cell membrane</keyword>
<keyword evidence="7" id="KW-1185">Reference proteome</keyword>
<organism evidence="6 7">
    <name type="scientific">Marinifilum breve</name>
    <dbReference type="NCBI Taxonomy" id="2184082"/>
    <lineage>
        <taxon>Bacteria</taxon>
        <taxon>Pseudomonadati</taxon>
        <taxon>Bacteroidota</taxon>
        <taxon>Bacteroidia</taxon>
        <taxon>Marinilabiliales</taxon>
        <taxon>Marinifilaceae</taxon>
    </lineage>
</organism>
<feature type="transmembrane region" description="Helical" evidence="4">
    <location>
        <begin position="252"/>
        <end position="272"/>
    </location>
</feature>
<feature type="transmembrane region" description="Helical" evidence="4">
    <location>
        <begin position="186"/>
        <end position="210"/>
    </location>
</feature>
<accession>A0A2V4A0A8</accession>
<feature type="transmembrane region" description="Helical" evidence="4">
    <location>
        <begin position="222"/>
        <end position="246"/>
    </location>
</feature>
<evidence type="ECO:0000256" key="3">
    <source>
        <dbReference type="ARBA" id="ARBA00023136"/>
    </source>
</evidence>
<dbReference type="RefSeq" id="WP_110359615.1">
    <property type="nucleotide sequence ID" value="NZ_QFLI01000002.1"/>
</dbReference>
<keyword evidence="4" id="KW-1133">Transmembrane helix</keyword>
<dbReference type="PANTHER" id="PTHR30224">
    <property type="entry name" value="ELECTRON TRANSPORT PROTEIN"/>
    <property type="match status" value="1"/>
</dbReference>
<dbReference type="EMBL" id="QFLI01000002">
    <property type="protein sequence ID" value="PXY01981.1"/>
    <property type="molecule type" value="Genomic_DNA"/>
</dbReference>
<dbReference type="PANTHER" id="PTHR30224:SF4">
    <property type="entry name" value="ELECTRON TRANSPORT PROTEIN YCCM-RELATED"/>
    <property type="match status" value="1"/>
</dbReference>
<sequence length="386" mass="42838">MQNKFIESIANTVLLLLFFMAAVSYNGKLFGHKAEDLFKSKKDGITIVPPSKSQLQTLGIHGSLLREESKGVWTTGEDLSADRVINTLAFSKGVYGFGGPTPLLLQLDSSNRIKNILLLENNETPDFIASIESDGIISQWIGKNYKDMSTQKPDILSGATMTSNAINRSILNSLQSVSNGSNSTNWFAMMDIKTIAALLVIILGVIVSFRYKTNKHVRTIQLVLNTVVLGFWCGKFISINVLLGWTANGMNLLTSSVVFLMLVLSIVMPLFFKKKSFYCNWICPFGSAQELAGKLNKKKFHPSPSLMKVLKHTQTFITLAVFFCLWMGIASDIVNYEPFSAFIFKHASLAVLIIAGISLLISIITPRPWCRFVCPTGQILNWTNKM</sequence>
<feature type="domain" description="FMN-binding" evidence="5">
    <location>
        <begin position="96"/>
        <end position="177"/>
    </location>
</feature>
<dbReference type="InterPro" id="IPR007329">
    <property type="entry name" value="FMN-bd"/>
</dbReference>
<dbReference type="Proteomes" id="UP000248079">
    <property type="component" value="Unassembled WGS sequence"/>
</dbReference>
<evidence type="ECO:0000313" key="7">
    <source>
        <dbReference type="Proteomes" id="UP000248079"/>
    </source>
</evidence>
<dbReference type="OrthoDB" id="9806398at2"/>